<evidence type="ECO:0000313" key="3">
    <source>
        <dbReference type="EMBL" id="KAF5726222.1"/>
    </source>
</evidence>
<accession>A0A7J7BWH0</accession>
<proteinExistence type="predicted"/>
<keyword evidence="1" id="KW-1133">Transmembrane helix</keyword>
<keyword evidence="4" id="KW-1185">Reference proteome</keyword>
<reference evidence="3 4" key="1">
    <citation type="journal article" date="2020" name="Nat. Commun.">
        <title>Genome of Tripterygium wilfordii and identification of cytochrome P450 involved in triptolide biosynthesis.</title>
        <authorList>
            <person name="Tu L."/>
            <person name="Su P."/>
            <person name="Zhang Z."/>
            <person name="Gao L."/>
            <person name="Wang J."/>
            <person name="Hu T."/>
            <person name="Zhou J."/>
            <person name="Zhang Y."/>
            <person name="Zhao Y."/>
            <person name="Liu Y."/>
            <person name="Song Y."/>
            <person name="Tong Y."/>
            <person name="Lu Y."/>
            <person name="Yang J."/>
            <person name="Xu C."/>
            <person name="Jia M."/>
            <person name="Peters R.J."/>
            <person name="Huang L."/>
            <person name="Gao W."/>
        </authorList>
    </citation>
    <scope>NUCLEOTIDE SEQUENCE [LARGE SCALE GENOMIC DNA]</scope>
    <source>
        <strain evidence="4">cv. XIE 37</strain>
        <tissue evidence="3">Leaf</tissue>
    </source>
</reference>
<sequence>MVLCRLVMNLHFHLLGLGLSEGGPESYTWAYESSDFIWASLWDTLVGSIWTSLYWIYFHQTPFFISNSKCCGTLTHHKYELGQKVGSVGLLKPISLLTSANTVAWVWVPHLIGPAGK</sequence>
<feature type="chain" id="PRO_5029681912" evidence="2">
    <location>
        <begin position="23"/>
        <end position="117"/>
    </location>
</feature>
<dbReference type="EMBL" id="JAAARO010000023">
    <property type="protein sequence ID" value="KAF5726222.1"/>
    <property type="molecule type" value="Genomic_DNA"/>
</dbReference>
<dbReference type="InParanoid" id="A0A7J7BWH0"/>
<organism evidence="3 4">
    <name type="scientific">Tripterygium wilfordii</name>
    <name type="common">Thunder God vine</name>
    <dbReference type="NCBI Taxonomy" id="458696"/>
    <lineage>
        <taxon>Eukaryota</taxon>
        <taxon>Viridiplantae</taxon>
        <taxon>Streptophyta</taxon>
        <taxon>Embryophyta</taxon>
        <taxon>Tracheophyta</taxon>
        <taxon>Spermatophyta</taxon>
        <taxon>Magnoliopsida</taxon>
        <taxon>eudicotyledons</taxon>
        <taxon>Gunneridae</taxon>
        <taxon>Pentapetalae</taxon>
        <taxon>rosids</taxon>
        <taxon>fabids</taxon>
        <taxon>Celastrales</taxon>
        <taxon>Celastraceae</taxon>
        <taxon>Tripterygium</taxon>
    </lineage>
</organism>
<keyword evidence="2" id="KW-0732">Signal</keyword>
<dbReference type="Proteomes" id="UP000593562">
    <property type="component" value="Unassembled WGS sequence"/>
</dbReference>
<evidence type="ECO:0000256" key="2">
    <source>
        <dbReference type="SAM" id="SignalP"/>
    </source>
</evidence>
<keyword evidence="1" id="KW-0812">Transmembrane</keyword>
<feature type="signal peptide" evidence="2">
    <location>
        <begin position="1"/>
        <end position="22"/>
    </location>
</feature>
<dbReference type="AlphaFoldDB" id="A0A7J7BWH0"/>
<comment type="caution">
    <text evidence="3">The sequence shown here is derived from an EMBL/GenBank/DDBJ whole genome shotgun (WGS) entry which is preliminary data.</text>
</comment>
<gene>
    <name evidence="3" type="ORF">HS088_TW23G00964</name>
</gene>
<feature type="transmembrane region" description="Helical" evidence="1">
    <location>
        <begin position="36"/>
        <end position="57"/>
    </location>
</feature>
<evidence type="ECO:0000313" key="4">
    <source>
        <dbReference type="Proteomes" id="UP000593562"/>
    </source>
</evidence>
<evidence type="ECO:0000256" key="1">
    <source>
        <dbReference type="SAM" id="Phobius"/>
    </source>
</evidence>
<keyword evidence="1" id="KW-0472">Membrane</keyword>
<protein>
    <submittedName>
        <fullName evidence="3">Uncharacterized protein</fullName>
    </submittedName>
</protein>
<name>A0A7J7BWH0_TRIWF</name>